<evidence type="ECO:0000313" key="2">
    <source>
        <dbReference type="EMBL" id="MCX3264490.1"/>
    </source>
</evidence>
<protein>
    <submittedName>
        <fullName evidence="2">DUF1735 domain-containing protein</fullName>
    </submittedName>
</protein>
<reference evidence="2" key="1">
    <citation type="submission" date="2022-11" db="EMBL/GenBank/DDBJ databases">
        <authorList>
            <person name="Graham C."/>
            <person name="Newman J.D."/>
        </authorList>
    </citation>
    <scope>NUCLEOTIDE SEQUENCE</scope>
    <source>
        <strain evidence="2">DSM 19486</strain>
    </source>
</reference>
<accession>A0A9X3I8P9</accession>
<dbReference type="EMBL" id="JAPJUH010000002">
    <property type="protein sequence ID" value="MCX3264490.1"/>
    <property type="molecule type" value="Genomic_DNA"/>
</dbReference>
<dbReference type="Proteomes" id="UP001142592">
    <property type="component" value="Unassembled WGS sequence"/>
</dbReference>
<dbReference type="RefSeq" id="WP_157259051.1">
    <property type="nucleotide sequence ID" value="NZ_JAPJUH010000002.1"/>
</dbReference>
<proteinExistence type="predicted"/>
<name>A0A9X3I8P9_9SPHI</name>
<evidence type="ECO:0000259" key="1">
    <source>
        <dbReference type="Pfam" id="PF08522"/>
    </source>
</evidence>
<feature type="domain" description="BT-3987-like N-terminal" evidence="1">
    <location>
        <begin position="41"/>
        <end position="134"/>
    </location>
</feature>
<evidence type="ECO:0000313" key="3">
    <source>
        <dbReference type="Proteomes" id="UP001142592"/>
    </source>
</evidence>
<comment type="caution">
    <text evidence="2">The sequence shown here is derived from an EMBL/GenBank/DDBJ whole genome shotgun (WGS) entry which is preliminary data.</text>
</comment>
<dbReference type="InterPro" id="IPR013728">
    <property type="entry name" value="BT_3987-like_N"/>
</dbReference>
<dbReference type="AlphaFoldDB" id="A0A9X3I8P9"/>
<sequence>MILDPAKGHNVIEFANPAQIAVNGTPSPMYQFSYSTAVLPTLPITVSYSGPEATAPQDITVRITPGNTAKIQEYNTATSSNYTLLGAESYTLSTNEVVIKAGTSKATFNVALRPLTFAFTGLQVLPLTISSVSTGIISGNFGTILLNVTPKNIYDGVYNVTAGNVQRFTAPGVPTVNDGLNGDLAGNPDVSLQTINLNTVQINGLTWHGGSSGIAGIDNLRATIDPATNLVTMTALGNATLRNIPATVSRYDPAAKTLTLNFEWNPTSNRRAVTGLVLKYNHER</sequence>
<dbReference type="Gene3D" id="2.60.40.1740">
    <property type="entry name" value="hypothetical protein (bacova_03559)"/>
    <property type="match status" value="1"/>
</dbReference>
<dbReference type="Pfam" id="PF08522">
    <property type="entry name" value="BT_3987-like_N"/>
    <property type="match status" value="1"/>
</dbReference>
<keyword evidence="3" id="KW-1185">Reference proteome</keyword>
<organism evidence="2 3">
    <name type="scientific">Pedobacter agri</name>
    <dbReference type="NCBI Taxonomy" id="454586"/>
    <lineage>
        <taxon>Bacteria</taxon>
        <taxon>Pseudomonadati</taxon>
        <taxon>Bacteroidota</taxon>
        <taxon>Sphingobacteriia</taxon>
        <taxon>Sphingobacteriales</taxon>
        <taxon>Sphingobacteriaceae</taxon>
        <taxon>Pedobacter</taxon>
    </lineage>
</organism>
<gene>
    <name evidence="2" type="ORF">OQZ29_07020</name>
</gene>